<dbReference type="EMBL" id="OC317852">
    <property type="protein sequence ID" value="CAD7399376.1"/>
    <property type="molecule type" value="Genomic_DNA"/>
</dbReference>
<organism evidence="2">
    <name type="scientific">Timema cristinae</name>
    <name type="common">Walking stick</name>
    <dbReference type="NCBI Taxonomy" id="61476"/>
    <lineage>
        <taxon>Eukaryota</taxon>
        <taxon>Metazoa</taxon>
        <taxon>Ecdysozoa</taxon>
        <taxon>Arthropoda</taxon>
        <taxon>Hexapoda</taxon>
        <taxon>Insecta</taxon>
        <taxon>Pterygota</taxon>
        <taxon>Neoptera</taxon>
        <taxon>Polyneoptera</taxon>
        <taxon>Phasmatodea</taxon>
        <taxon>Timematodea</taxon>
        <taxon>Timematoidea</taxon>
        <taxon>Timematidae</taxon>
        <taxon>Timema</taxon>
    </lineage>
</organism>
<gene>
    <name evidence="2" type="ORF">TCEB3V08_LOCUS4987</name>
</gene>
<dbReference type="AlphaFoldDB" id="A0A7R9CMR2"/>
<feature type="compositionally biased region" description="Basic residues" evidence="1">
    <location>
        <begin position="88"/>
        <end position="106"/>
    </location>
</feature>
<sequence>MHAIVDVTCDEAGCFVFQSFTYVSTAYSNYPRKEVHEKVYSPPMDPHKIQREVAAMSKEELARKEKSGASKAEMVWATNEDEKERMPKKMGKITHVGKRPQGRPRKRWEEQITESVSVRFVPFLVGISPSGQRTCSELNTAAALDHTNDRNNHESHQ</sequence>
<reference evidence="2" key="1">
    <citation type="submission" date="2020-11" db="EMBL/GenBank/DDBJ databases">
        <authorList>
            <person name="Tran Van P."/>
        </authorList>
    </citation>
    <scope>NUCLEOTIDE SEQUENCE</scope>
</reference>
<feature type="region of interest" description="Disordered" evidence="1">
    <location>
        <begin position="63"/>
        <end position="109"/>
    </location>
</feature>
<evidence type="ECO:0000313" key="2">
    <source>
        <dbReference type="EMBL" id="CAD7399376.1"/>
    </source>
</evidence>
<proteinExistence type="predicted"/>
<name>A0A7R9CMR2_TIMCR</name>
<accession>A0A7R9CMR2</accession>
<protein>
    <submittedName>
        <fullName evidence="2">Uncharacterized protein</fullName>
    </submittedName>
</protein>
<evidence type="ECO:0000256" key="1">
    <source>
        <dbReference type="SAM" id="MobiDB-lite"/>
    </source>
</evidence>